<dbReference type="PANTHER" id="PTHR10151">
    <property type="entry name" value="ECTONUCLEOTIDE PYROPHOSPHATASE/PHOSPHODIESTERASE"/>
    <property type="match status" value="1"/>
</dbReference>
<dbReference type="CDD" id="cd16016">
    <property type="entry name" value="AP-SPAP"/>
    <property type="match status" value="1"/>
</dbReference>
<protein>
    <submittedName>
        <fullName evidence="6">Alkaline phosphatase family protein</fullName>
    </submittedName>
</protein>
<dbReference type="GO" id="GO:0046872">
    <property type="term" value="F:metal ion binding"/>
    <property type="evidence" value="ECO:0007669"/>
    <property type="project" value="UniProtKB-KW"/>
</dbReference>
<evidence type="ECO:0000313" key="7">
    <source>
        <dbReference type="Proteomes" id="UP000326570"/>
    </source>
</evidence>
<dbReference type="PANTHER" id="PTHR10151:SF120">
    <property type="entry name" value="BIS(5'-ADENOSYL)-TRIPHOSPHATASE"/>
    <property type="match status" value="1"/>
</dbReference>
<accession>A0A5N1IQ62</accession>
<evidence type="ECO:0000256" key="5">
    <source>
        <dbReference type="PIRSR" id="PIRSR031924-51"/>
    </source>
</evidence>
<dbReference type="InterPro" id="IPR002591">
    <property type="entry name" value="Phosphodiest/P_Trfase"/>
</dbReference>
<feature type="binding site" evidence="5">
    <location>
        <begin position="148"/>
        <end position="150"/>
    </location>
    <ligand>
        <name>substrate</name>
    </ligand>
</feature>
<name>A0A5N1IQ62_9BACT</name>
<gene>
    <name evidence="6" type="ORF">F0P94_14230</name>
</gene>
<keyword evidence="2" id="KW-0479">Metal-binding</keyword>
<reference evidence="6 7" key="1">
    <citation type="submission" date="2019-09" db="EMBL/GenBank/DDBJ databases">
        <title>Genome sequence of Adhaeribacter sp. M2.</title>
        <authorList>
            <person name="Srinivasan S."/>
        </authorList>
    </citation>
    <scope>NUCLEOTIDE SEQUENCE [LARGE SCALE GENOMIC DNA]</scope>
    <source>
        <strain evidence="6 7">M2</strain>
    </source>
</reference>
<dbReference type="AlphaFoldDB" id="A0A5N1IQ62"/>
<dbReference type="Gene3D" id="3.30.1360.150">
    <property type="match status" value="1"/>
</dbReference>
<dbReference type="SUPFAM" id="SSF53649">
    <property type="entry name" value="Alkaline phosphatase-like"/>
    <property type="match status" value="1"/>
</dbReference>
<keyword evidence="3" id="KW-0732">Signal</keyword>
<dbReference type="InterPro" id="IPR017850">
    <property type="entry name" value="Alkaline_phosphatase_core_sf"/>
</dbReference>
<feature type="binding site" evidence="5">
    <location>
        <position position="87"/>
    </location>
    <ligand>
        <name>substrate</name>
    </ligand>
</feature>
<keyword evidence="1 4" id="KW-0597">Phosphoprotein</keyword>
<keyword evidence="7" id="KW-1185">Reference proteome</keyword>
<dbReference type="InterPro" id="IPR026263">
    <property type="entry name" value="Alkaline_phosphatase_prok"/>
</dbReference>
<dbReference type="PIRSF" id="PIRSF031924">
    <property type="entry name" value="Pi-irrepressible_AP"/>
    <property type="match status" value="1"/>
</dbReference>
<comment type="caution">
    <text evidence="6">The sequence shown here is derived from an EMBL/GenBank/DDBJ whole genome shotgun (WGS) entry which is preliminary data.</text>
</comment>
<dbReference type="Pfam" id="PF01663">
    <property type="entry name" value="Phosphodiest"/>
    <property type="match status" value="1"/>
</dbReference>
<evidence type="ECO:0000256" key="4">
    <source>
        <dbReference type="PIRSR" id="PIRSR031924-50"/>
    </source>
</evidence>
<dbReference type="GO" id="GO:0004035">
    <property type="term" value="F:alkaline phosphatase activity"/>
    <property type="evidence" value="ECO:0007669"/>
    <property type="project" value="InterPro"/>
</dbReference>
<organism evidence="6 7">
    <name type="scientific">Adhaeribacter soli</name>
    <dbReference type="NCBI Taxonomy" id="2607655"/>
    <lineage>
        <taxon>Bacteria</taxon>
        <taxon>Pseudomonadati</taxon>
        <taxon>Bacteroidota</taxon>
        <taxon>Cytophagia</taxon>
        <taxon>Cytophagales</taxon>
        <taxon>Hymenobacteraceae</taxon>
        <taxon>Adhaeribacter</taxon>
    </lineage>
</organism>
<proteinExistence type="predicted"/>
<evidence type="ECO:0000256" key="2">
    <source>
        <dbReference type="ARBA" id="ARBA00022723"/>
    </source>
</evidence>
<dbReference type="EMBL" id="VTWT01000007">
    <property type="protein sequence ID" value="KAA9332017.1"/>
    <property type="molecule type" value="Genomic_DNA"/>
</dbReference>
<evidence type="ECO:0000256" key="1">
    <source>
        <dbReference type="ARBA" id="ARBA00022553"/>
    </source>
</evidence>
<evidence type="ECO:0000313" key="6">
    <source>
        <dbReference type="EMBL" id="KAA9332017.1"/>
    </source>
</evidence>
<dbReference type="Gene3D" id="3.40.720.10">
    <property type="entry name" value="Alkaline Phosphatase, subunit A"/>
    <property type="match status" value="1"/>
</dbReference>
<sequence length="534" mass="60449">MLPFFSYAKSKPLDRPKLVVGIVVDQMRYDFLYRYWDKYGNDGFKRLLGEGFSFENTQYNYVPTYTGPGHASIYTGTTPAMHGIVANDWYTRSTGKNLYCTEDKTVKSVGSTSVWGEMSPASLMASTITDQLRLATNARSKVIGVCIKDRGSILPAGHMPTAAYWYDGTVGGWITSTYYAQQLPEWVQQYNARKDAEKLLSQPWSPLLPLNQYTESSPDDNEFENPFKGETRPVFPHDLPKLRGNSFDLLRQTPFGNTYTKDFAKEILKQEKMGQGEFSDFLALSFSSTDYVGHQFGPNSVEVQDTYLRLDRDIADFLKFLDKHVGKKNALVFLTADHGAAHAPNFMLSQRMPAGSYGPGVIKDSVQQFLNRQYGKGNYISAYTNHQIYLDHAYLRTRKLEVADMQRKIAQYLQYFPVLMRVVTGEELRINQWEAGLAGMFQRGFLANRSGDVLLAYQPGWLEGYAGPMLKGTTHGSAGRYDTHVPLIWYGWKVKKGSSPEEVYITDIAPTLAQWLKIQEPDACIGKPLQDKMK</sequence>
<dbReference type="NCBIfam" id="NF042991">
    <property type="entry name" value="alk_phos_PafA"/>
    <property type="match status" value="1"/>
</dbReference>
<dbReference type="Proteomes" id="UP000326570">
    <property type="component" value="Unassembled WGS sequence"/>
</dbReference>
<evidence type="ECO:0000256" key="3">
    <source>
        <dbReference type="ARBA" id="ARBA00022729"/>
    </source>
</evidence>
<feature type="active site" description="Phosphothreonine intermediate" evidence="4">
    <location>
        <position position="66"/>
    </location>
</feature>